<keyword evidence="8" id="KW-0966">Cell projection</keyword>
<reference evidence="8 9" key="1">
    <citation type="journal article" date="2014" name="ISME J.">
        <title>Candidatus Competibacter-lineage genomes retrieved from metagenomes reveal functional metabolic diversity.</title>
        <authorList>
            <person name="McIlroy S.J."/>
            <person name="Albertsen M."/>
            <person name="Andresen E.K."/>
            <person name="Saunders A.M."/>
            <person name="Kristiansen R."/>
            <person name="Stokholm-Bjerregaard M."/>
            <person name="Nielsen K.L."/>
            <person name="Nielsen P.H."/>
        </authorList>
    </citation>
    <scope>NUCLEOTIDE SEQUENCE [LARGE SCALE GENOMIC DNA]</scope>
    <source>
        <strain evidence="8 9">Run_B_J11</strain>
    </source>
</reference>
<proteinExistence type="inferred from homology"/>
<dbReference type="GO" id="GO:0005829">
    <property type="term" value="C:cytosol"/>
    <property type="evidence" value="ECO:0007669"/>
    <property type="project" value="TreeGrafter"/>
</dbReference>
<dbReference type="InterPro" id="IPR010930">
    <property type="entry name" value="Flg_bb/hook_C_dom"/>
</dbReference>
<sequence>MSSMYTALSGINAASVNLDTTAHNIANSSTIGFKNSRAEFGDIMAGKNGIGVQTEAINQLFQQGGVISTGNDGSTGPLDLAIMGNGFFKVTDSSSISPLYTRAGSFHMDATSRNIVNNLGQKLQDKDGADITVPADPVTITGFDSITGSINFSDNTSKQVGLVNFPNVQGLKAVGDTNWVATAASGAATAIAAPGTGTLGNVKGGALEASNVDLTAQLVNMIIAQRDFTANAKVITTNDTLTQVAVNISR</sequence>
<feature type="domain" description="Flagellar basal body rod protein N-terminal" evidence="5">
    <location>
        <begin position="4"/>
        <end position="34"/>
    </location>
</feature>
<keyword evidence="9" id="KW-1185">Reference proteome</keyword>
<dbReference type="OrthoDB" id="8578401at2"/>
<feature type="domain" description="Flagellar hook protein FlgE/F/G-like D1" evidence="7">
    <location>
        <begin position="81"/>
        <end position="141"/>
    </location>
</feature>
<dbReference type="InterPro" id="IPR037925">
    <property type="entry name" value="FlgE/F/G-like"/>
</dbReference>
<comment type="subcellular location">
    <subcellularLocation>
        <location evidence="1 4">Bacterial flagellum basal body</location>
    </subcellularLocation>
</comment>
<dbReference type="EMBL" id="CBTK010000036">
    <property type="protein sequence ID" value="CDH43777.1"/>
    <property type="molecule type" value="Genomic_DNA"/>
</dbReference>
<dbReference type="Pfam" id="PF00460">
    <property type="entry name" value="Flg_bb_rod"/>
    <property type="match status" value="1"/>
</dbReference>
<evidence type="ECO:0000256" key="2">
    <source>
        <dbReference type="ARBA" id="ARBA00009677"/>
    </source>
</evidence>
<dbReference type="AlphaFoldDB" id="A0A7U7J2Y1"/>
<evidence type="ECO:0000256" key="1">
    <source>
        <dbReference type="ARBA" id="ARBA00004117"/>
    </source>
</evidence>
<dbReference type="Proteomes" id="UP000019184">
    <property type="component" value="Unassembled WGS sequence"/>
</dbReference>
<evidence type="ECO:0000259" key="7">
    <source>
        <dbReference type="Pfam" id="PF22692"/>
    </source>
</evidence>
<comment type="function">
    <text evidence="4">A flexible structure which links the flagellar filament to the drive apparatus in the basal body.</text>
</comment>
<keyword evidence="8" id="KW-0282">Flagellum</keyword>
<dbReference type="SUPFAM" id="SSF117143">
    <property type="entry name" value="Flagellar hook protein flgE"/>
    <property type="match status" value="1"/>
</dbReference>
<accession>A0A7U7J2Y1</accession>
<evidence type="ECO:0000313" key="9">
    <source>
        <dbReference type="Proteomes" id="UP000019184"/>
    </source>
</evidence>
<comment type="similarity">
    <text evidence="2 4">Belongs to the flagella basal body rod proteins family.</text>
</comment>
<dbReference type="NCBIfam" id="TIGR03506">
    <property type="entry name" value="FlgEFG_subfam"/>
    <property type="match status" value="2"/>
</dbReference>
<organism evidence="8 9">
    <name type="scientific">Candidatus Contendobacter odensis Run_B_J11</name>
    <dbReference type="NCBI Taxonomy" id="1400861"/>
    <lineage>
        <taxon>Bacteria</taxon>
        <taxon>Pseudomonadati</taxon>
        <taxon>Pseudomonadota</taxon>
        <taxon>Gammaproteobacteria</taxon>
        <taxon>Candidatus Competibacteraceae</taxon>
        <taxon>Candidatus Contendibacter</taxon>
    </lineage>
</organism>
<dbReference type="InterPro" id="IPR001444">
    <property type="entry name" value="Flag_bb_rod_N"/>
</dbReference>
<dbReference type="PANTHER" id="PTHR30435:SF1">
    <property type="entry name" value="FLAGELLAR HOOK PROTEIN FLGE"/>
    <property type="match status" value="1"/>
</dbReference>
<dbReference type="GO" id="GO:0071978">
    <property type="term" value="P:bacterial-type flagellum-dependent swarming motility"/>
    <property type="evidence" value="ECO:0007669"/>
    <property type="project" value="TreeGrafter"/>
</dbReference>
<comment type="caution">
    <text evidence="8">The sequence shown here is derived from an EMBL/GenBank/DDBJ whole genome shotgun (WGS) entry which is preliminary data.</text>
</comment>
<name>A0A7U7J2Y1_9GAMM</name>
<dbReference type="GO" id="GO:0009424">
    <property type="term" value="C:bacterial-type flagellum hook"/>
    <property type="evidence" value="ECO:0007669"/>
    <property type="project" value="TreeGrafter"/>
</dbReference>
<dbReference type="InterPro" id="IPR053967">
    <property type="entry name" value="LlgE_F_G-like_D1"/>
</dbReference>
<dbReference type="Pfam" id="PF06429">
    <property type="entry name" value="Flg_bbr_C"/>
    <property type="match status" value="1"/>
</dbReference>
<dbReference type="InterPro" id="IPR020013">
    <property type="entry name" value="Flagellar_FlgE/F/G"/>
</dbReference>
<dbReference type="GO" id="GO:0009425">
    <property type="term" value="C:bacterial-type flagellum basal body"/>
    <property type="evidence" value="ECO:0007669"/>
    <property type="project" value="UniProtKB-SubCell"/>
</dbReference>
<protein>
    <recommendedName>
        <fullName evidence="4">Flagellar hook protein FlgE</fullName>
    </recommendedName>
</protein>
<keyword evidence="3 4" id="KW-0975">Bacterial flagellum</keyword>
<evidence type="ECO:0000313" key="8">
    <source>
        <dbReference type="EMBL" id="CDH43777.1"/>
    </source>
</evidence>
<dbReference type="RefSeq" id="WP_081756109.1">
    <property type="nucleotide sequence ID" value="NZ_CBTK010000036.1"/>
</dbReference>
<dbReference type="PANTHER" id="PTHR30435">
    <property type="entry name" value="FLAGELLAR PROTEIN"/>
    <property type="match status" value="1"/>
</dbReference>
<feature type="domain" description="Flagellar basal-body/hook protein C-terminal" evidence="6">
    <location>
        <begin position="204"/>
        <end position="247"/>
    </location>
</feature>
<evidence type="ECO:0000259" key="5">
    <source>
        <dbReference type="Pfam" id="PF00460"/>
    </source>
</evidence>
<evidence type="ECO:0000256" key="3">
    <source>
        <dbReference type="ARBA" id="ARBA00023143"/>
    </source>
</evidence>
<gene>
    <name evidence="8" type="ORF">BN874_1300028</name>
</gene>
<dbReference type="Pfam" id="PF22692">
    <property type="entry name" value="LlgE_F_G_D1"/>
    <property type="match status" value="1"/>
</dbReference>
<evidence type="ECO:0000259" key="6">
    <source>
        <dbReference type="Pfam" id="PF06429"/>
    </source>
</evidence>
<evidence type="ECO:0000256" key="4">
    <source>
        <dbReference type="RuleBase" id="RU362116"/>
    </source>
</evidence>
<keyword evidence="8" id="KW-0969">Cilium</keyword>